<proteinExistence type="inferred from homology"/>
<evidence type="ECO:0000256" key="3">
    <source>
        <dbReference type="ARBA" id="ARBA00022630"/>
    </source>
</evidence>
<keyword evidence="15" id="KW-1185">Reference proteome</keyword>
<evidence type="ECO:0000256" key="5">
    <source>
        <dbReference type="ARBA" id="ARBA00022857"/>
    </source>
</evidence>
<keyword evidence="5" id="KW-0521">NADP</keyword>
<keyword evidence="4 9" id="KW-0274">FAD</keyword>
<feature type="transmembrane region" description="Helical" evidence="10">
    <location>
        <begin position="169"/>
        <end position="188"/>
    </location>
</feature>
<evidence type="ECO:0000256" key="9">
    <source>
        <dbReference type="RuleBase" id="RU003691"/>
    </source>
</evidence>
<evidence type="ECO:0000313" key="14">
    <source>
        <dbReference type="EMBL" id="AOU97977.1"/>
    </source>
</evidence>
<dbReference type="PRINTS" id="PR00368">
    <property type="entry name" value="FADPNR"/>
</dbReference>
<feature type="transmembrane region" description="Helical" evidence="10">
    <location>
        <begin position="241"/>
        <end position="262"/>
    </location>
</feature>
<keyword evidence="10" id="KW-0812">Transmembrane</keyword>
<dbReference type="InterPro" id="IPR004099">
    <property type="entry name" value="Pyr_nucl-diS_OxRdtase_dimer"/>
</dbReference>
<dbReference type="Pfam" id="PF09335">
    <property type="entry name" value="VTT_dom"/>
    <property type="match status" value="1"/>
</dbReference>
<evidence type="ECO:0000256" key="6">
    <source>
        <dbReference type="ARBA" id="ARBA00023002"/>
    </source>
</evidence>
<dbReference type="PRINTS" id="PR00411">
    <property type="entry name" value="PNDRDTASEI"/>
</dbReference>
<evidence type="ECO:0000259" key="13">
    <source>
        <dbReference type="Pfam" id="PF09335"/>
    </source>
</evidence>
<feature type="domain" description="Pyridine nucleotide-disulphide oxidoreductase dimerisation" evidence="11">
    <location>
        <begin position="587"/>
        <end position="693"/>
    </location>
</feature>
<dbReference type="InterPro" id="IPR012999">
    <property type="entry name" value="Pyr_OxRdtase_I_AS"/>
</dbReference>
<keyword evidence="8 9" id="KW-0676">Redox-active center</keyword>
<feature type="domain" description="FAD/NAD(P)-binding" evidence="12">
    <location>
        <begin position="243"/>
        <end position="565"/>
    </location>
</feature>
<keyword evidence="10" id="KW-0472">Membrane</keyword>
<keyword evidence="3 9" id="KW-0285">Flavoprotein</keyword>
<dbReference type="FunFam" id="3.30.390.30:FF:000001">
    <property type="entry name" value="Dihydrolipoyl dehydrogenase"/>
    <property type="match status" value="1"/>
</dbReference>
<dbReference type="Proteomes" id="UP000095401">
    <property type="component" value="Chromosome"/>
</dbReference>
<dbReference type="Pfam" id="PF07992">
    <property type="entry name" value="Pyr_redox_2"/>
    <property type="match status" value="1"/>
</dbReference>
<keyword evidence="7" id="KW-1015">Disulfide bond</keyword>
<feature type="transmembrane region" description="Helical" evidence="10">
    <location>
        <begin position="200"/>
        <end position="220"/>
    </location>
</feature>
<name>A0A1D8IND4_9GAMM</name>
<keyword evidence="6 9" id="KW-0560">Oxidoreductase</keyword>
<dbReference type="PROSITE" id="PS00076">
    <property type="entry name" value="PYRIDINE_REDOX_1"/>
    <property type="match status" value="1"/>
</dbReference>
<evidence type="ECO:0000256" key="2">
    <source>
        <dbReference type="ARBA" id="ARBA00007532"/>
    </source>
</evidence>
<evidence type="ECO:0000313" key="15">
    <source>
        <dbReference type="Proteomes" id="UP000095401"/>
    </source>
</evidence>
<feature type="transmembrane region" description="Helical" evidence="10">
    <location>
        <begin position="137"/>
        <end position="157"/>
    </location>
</feature>
<dbReference type="SUPFAM" id="SSF51905">
    <property type="entry name" value="FAD/NAD(P)-binding domain"/>
    <property type="match status" value="1"/>
</dbReference>
<evidence type="ECO:0000256" key="1">
    <source>
        <dbReference type="ARBA" id="ARBA00001974"/>
    </source>
</evidence>
<dbReference type="InterPro" id="IPR016156">
    <property type="entry name" value="FAD/NAD-linked_Rdtase_dimer_sf"/>
</dbReference>
<dbReference type="Gene3D" id="3.50.50.60">
    <property type="entry name" value="FAD/NAD(P)-binding domain"/>
    <property type="match status" value="2"/>
</dbReference>
<dbReference type="PANTHER" id="PTHR43014:SF2">
    <property type="entry name" value="MERCURIC REDUCTASE"/>
    <property type="match status" value="1"/>
</dbReference>
<feature type="transmembrane region" description="Helical" evidence="10">
    <location>
        <begin position="54"/>
        <end position="81"/>
    </location>
</feature>
<feature type="transmembrane region" description="Helical" evidence="10">
    <location>
        <begin position="88"/>
        <end position="114"/>
    </location>
</feature>
<comment type="similarity">
    <text evidence="2 9">Belongs to the class-I pyridine nucleotide-disulfide oxidoreductase family.</text>
</comment>
<dbReference type="Pfam" id="PF02852">
    <property type="entry name" value="Pyr_redox_dim"/>
    <property type="match status" value="1"/>
</dbReference>
<evidence type="ECO:0000256" key="8">
    <source>
        <dbReference type="ARBA" id="ARBA00023284"/>
    </source>
</evidence>
<dbReference type="AlphaFoldDB" id="A0A1D8IND4"/>
<evidence type="ECO:0000256" key="10">
    <source>
        <dbReference type="SAM" id="Phobius"/>
    </source>
</evidence>
<protein>
    <submittedName>
        <fullName evidence="14">Pyridine nucleotide-disulfide oxidoreductase</fullName>
    </submittedName>
</protein>
<evidence type="ECO:0000256" key="7">
    <source>
        <dbReference type="ARBA" id="ARBA00023157"/>
    </source>
</evidence>
<keyword evidence="10" id="KW-1133">Transmembrane helix</keyword>
<dbReference type="Gene3D" id="3.30.390.30">
    <property type="match status" value="1"/>
</dbReference>
<dbReference type="KEGG" id="aprs:BI364_08365"/>
<evidence type="ECO:0000256" key="4">
    <source>
        <dbReference type="ARBA" id="ARBA00022827"/>
    </source>
</evidence>
<reference evidence="15" key="1">
    <citation type="submission" date="2016-09" db="EMBL/GenBank/DDBJ databases">
        <title>Acidihalobacter prosperus F5.</title>
        <authorList>
            <person name="Khaleque H.N."/>
            <person name="Ramsay J.P."/>
            <person name="Kaksonen A.H."/>
            <person name="Boxall N.J."/>
            <person name="Watkin E.L.J."/>
        </authorList>
    </citation>
    <scope>NUCLEOTIDE SEQUENCE [LARGE SCALE GENOMIC DNA]</scope>
    <source>
        <strain evidence="15">F5</strain>
    </source>
</reference>
<dbReference type="GO" id="GO:0016668">
    <property type="term" value="F:oxidoreductase activity, acting on a sulfur group of donors, NAD(P) as acceptor"/>
    <property type="evidence" value="ECO:0007669"/>
    <property type="project" value="InterPro"/>
</dbReference>
<dbReference type="InterPro" id="IPR023753">
    <property type="entry name" value="FAD/NAD-binding_dom"/>
</dbReference>
<accession>A0A1D8IND4</accession>
<dbReference type="InterPro" id="IPR032816">
    <property type="entry name" value="VTT_dom"/>
</dbReference>
<dbReference type="RefSeq" id="WP_070078353.1">
    <property type="nucleotide sequence ID" value="NZ_CP017415.1"/>
</dbReference>
<comment type="cofactor">
    <cofactor evidence="1">
        <name>FAD</name>
        <dbReference type="ChEBI" id="CHEBI:57692"/>
    </cofactor>
</comment>
<feature type="domain" description="VTT" evidence="13">
    <location>
        <begin position="76"/>
        <end position="189"/>
    </location>
</feature>
<evidence type="ECO:0000259" key="12">
    <source>
        <dbReference type="Pfam" id="PF07992"/>
    </source>
</evidence>
<dbReference type="InterPro" id="IPR036188">
    <property type="entry name" value="FAD/NAD-bd_sf"/>
</dbReference>
<dbReference type="PANTHER" id="PTHR43014">
    <property type="entry name" value="MERCURIC REDUCTASE"/>
    <property type="match status" value="1"/>
</dbReference>
<dbReference type="SUPFAM" id="SSF55424">
    <property type="entry name" value="FAD/NAD-linked reductases, dimerisation (C-terminal) domain"/>
    <property type="match status" value="1"/>
</dbReference>
<dbReference type="GO" id="GO:0050660">
    <property type="term" value="F:flavin adenine dinucleotide binding"/>
    <property type="evidence" value="ECO:0007669"/>
    <property type="project" value="TreeGrafter"/>
</dbReference>
<gene>
    <name evidence="14" type="ORF">BI364_08365</name>
</gene>
<evidence type="ECO:0000259" key="11">
    <source>
        <dbReference type="Pfam" id="PF02852"/>
    </source>
</evidence>
<dbReference type="EMBL" id="CP017415">
    <property type="protein sequence ID" value="AOU97977.1"/>
    <property type="molecule type" value="Genomic_DNA"/>
</dbReference>
<organism evidence="14 15">
    <name type="scientific">Acidihalobacter yilgarnensis</name>
    <dbReference type="NCBI Taxonomy" id="2819280"/>
    <lineage>
        <taxon>Bacteria</taxon>
        <taxon>Pseudomonadati</taxon>
        <taxon>Pseudomonadota</taxon>
        <taxon>Gammaproteobacteria</taxon>
        <taxon>Chromatiales</taxon>
        <taxon>Ectothiorhodospiraceae</taxon>
        <taxon>Acidihalobacter</taxon>
    </lineage>
</organism>
<sequence>MTVGLKNVLRVALILLLGTLATLYFTGGLTQELTLSALKTQLSVFADYRNAHPLLISVFYFLVYVVSLSLSLPVAALLTLAAGALFGILWGTLLVSFASTIGATIAFLMARYALRDAVQKRFGYKLSVLNAGIEREGGYYLLSLRLVPLFPVWLVNLLTGLTPLRTSTFYWTSQVGMLPGTLVYVYTGTQLSRLGTTHDIFSAQLLLAFTLLGLLPLIAKRALVAIKTMQVSRHWSRPSRFDYNVVVIGAGSAGLTASYIAAAVKAKVALVEKHRMGGDCLNTGCVPSKALLRTAKLAAHMRDGARYGLSTVRPDIDFAAVMKHVQGVVETVAPHDSADRYTSLGVHCLYGNAQIVSPFTVEVTDETGKTQRLTTRSIILATGAHPRVPLIPGLADVGYLTSDNVWSLRELPTRLVVLGGGPIGCELAQAFARLGAQVTLIEIGSQLLPREDIEVSTLVEECFRRDGIDVRTGHKAIRCERNDGVNRLLMEYRGEEIPIVFDKLLCALGRVANLEGYGLETLGIDTRSRRNIEVNEYLETVYPNIYACGDVAGPYQFTHTAAHQAWYATVNALFGVIRRFKVDYSTIPWVIFTDPAVARVGLNEKDAREKTIAYEITRFDLDELDRAIVNGAAYGFVKVLTVPGSDRILGATIVAECADEILTELVLAMRHGIGLNKILGTIHVYPTLAEANKYTAGAWKRAHAPQRLMNLFARYHAWRRKESGFVASARKEAQ</sequence>
<dbReference type="GO" id="GO:0005886">
    <property type="term" value="C:plasma membrane"/>
    <property type="evidence" value="ECO:0007669"/>
    <property type="project" value="UniProtKB-ARBA"/>
</dbReference>
<dbReference type="GO" id="GO:0003955">
    <property type="term" value="F:NAD(P)H dehydrogenase (quinone) activity"/>
    <property type="evidence" value="ECO:0007669"/>
    <property type="project" value="TreeGrafter"/>
</dbReference>